<dbReference type="Proteomes" id="UP000887226">
    <property type="component" value="Unassembled WGS sequence"/>
</dbReference>
<gene>
    <name evidence="2" type="ORF">BJ878DRAFT_304250</name>
</gene>
<dbReference type="InterPro" id="IPR021709">
    <property type="entry name" value="DUF3292"/>
</dbReference>
<comment type="caution">
    <text evidence="2">The sequence shown here is derived from an EMBL/GenBank/DDBJ whole genome shotgun (WGS) entry which is preliminary data.</text>
</comment>
<protein>
    <recommendedName>
        <fullName evidence="4">Proteasome subunit beta type protein</fullName>
    </recommendedName>
</protein>
<evidence type="ECO:0000256" key="1">
    <source>
        <dbReference type="SAM" id="Phobius"/>
    </source>
</evidence>
<name>A0A9P8CB75_9HELO</name>
<dbReference type="PANTHER" id="PTHR38694">
    <property type="entry name" value="CONSERVED EXPRESSED PROTEIN"/>
    <property type="match status" value="1"/>
</dbReference>
<proteinExistence type="predicted"/>
<keyword evidence="1" id="KW-0472">Membrane</keyword>
<organism evidence="2 3">
    <name type="scientific">Calycina marina</name>
    <dbReference type="NCBI Taxonomy" id="1763456"/>
    <lineage>
        <taxon>Eukaryota</taxon>
        <taxon>Fungi</taxon>
        <taxon>Dikarya</taxon>
        <taxon>Ascomycota</taxon>
        <taxon>Pezizomycotina</taxon>
        <taxon>Leotiomycetes</taxon>
        <taxon>Helotiales</taxon>
        <taxon>Pezizellaceae</taxon>
        <taxon>Calycina</taxon>
    </lineage>
</organism>
<evidence type="ECO:0000313" key="3">
    <source>
        <dbReference type="Proteomes" id="UP000887226"/>
    </source>
</evidence>
<evidence type="ECO:0000313" key="2">
    <source>
        <dbReference type="EMBL" id="KAG9240270.1"/>
    </source>
</evidence>
<dbReference type="EMBL" id="MU254510">
    <property type="protein sequence ID" value="KAG9240270.1"/>
    <property type="molecule type" value="Genomic_DNA"/>
</dbReference>
<dbReference type="AlphaFoldDB" id="A0A9P8CB75"/>
<sequence>MANIADMDFSADSHELVMREAKVKGAVQQTGNDDLLDRSSIRNLGWHKPTANIPDPLIGEIPNGQLWALIRRFNKDVFDVRSVPASIARGLDLNEAWADDHATDKMTMHLERAYIAIFLNLASFGKQVARVRSWKERRRTLTFCIAYFAAWLFDMLMPLTFGLLVVVASSPQARDVLFPPAPRSLVSINTGRLQNPPAGQLGTTDSLTGAPEKQVGEAVEEEAANFIDNLRHLLMRTVGMHESGEEDGDPLEGKVPTPIRKGVRNIQAEGAAAGHITEETETQAPMENIIWARAKPENLTPVLKKVPHLVGEIVDNCERFANVISPTTPFSPLSFLRIDALLIPLLLGSFLVNYYMVYKATGFAIGFLIFGGPIITPALERLNRDYPGWLQALEPKNNILRGVPTNNQLTLSLLRIGEAHHSPIPPVPDSVPNDLAHGLVPDVKSMPFANTNTEILTATQPALDVASETDKVEEDKEEQPKHKHISRAIGFLKGNTKAIAKTKLAADHVRAAAGSEKSKGHLGILPKPEKVVFAGPSEFKARLEGKKGWLCIRDTTLLFTTQDVRAGGDALLNPAFTIVIKDIKRLKRATASANKISQKAAEWTDGRELLDSVEIDDLSGKTWRFTALPERDEVFNRLISIGSQRWENV</sequence>
<keyword evidence="1" id="KW-1133">Transmembrane helix</keyword>
<evidence type="ECO:0008006" key="4">
    <source>
        <dbReference type="Google" id="ProtNLM"/>
    </source>
</evidence>
<dbReference type="PANTHER" id="PTHR38694:SF1">
    <property type="entry name" value="PEROXIN DOMAIN-CONTAINING PROTEIN"/>
    <property type="match status" value="1"/>
</dbReference>
<dbReference type="Pfam" id="PF11696">
    <property type="entry name" value="DUF3292"/>
    <property type="match status" value="1"/>
</dbReference>
<reference evidence="2" key="1">
    <citation type="journal article" date="2021" name="IMA Fungus">
        <title>Genomic characterization of three marine fungi, including Emericellopsis atlantica sp. nov. with signatures of a generalist lifestyle and marine biomass degradation.</title>
        <authorList>
            <person name="Hagestad O.C."/>
            <person name="Hou L."/>
            <person name="Andersen J.H."/>
            <person name="Hansen E.H."/>
            <person name="Altermark B."/>
            <person name="Li C."/>
            <person name="Kuhnert E."/>
            <person name="Cox R.J."/>
            <person name="Crous P.W."/>
            <person name="Spatafora J.W."/>
            <person name="Lail K."/>
            <person name="Amirebrahimi M."/>
            <person name="Lipzen A."/>
            <person name="Pangilinan J."/>
            <person name="Andreopoulos W."/>
            <person name="Hayes R.D."/>
            <person name="Ng V."/>
            <person name="Grigoriev I.V."/>
            <person name="Jackson S.A."/>
            <person name="Sutton T.D.S."/>
            <person name="Dobson A.D.W."/>
            <person name="Rama T."/>
        </authorList>
    </citation>
    <scope>NUCLEOTIDE SEQUENCE</scope>
    <source>
        <strain evidence="2">TRa3180A</strain>
    </source>
</reference>
<keyword evidence="3" id="KW-1185">Reference proteome</keyword>
<feature type="transmembrane region" description="Helical" evidence="1">
    <location>
        <begin position="362"/>
        <end position="379"/>
    </location>
</feature>
<feature type="transmembrane region" description="Helical" evidence="1">
    <location>
        <begin position="335"/>
        <end position="356"/>
    </location>
</feature>
<feature type="transmembrane region" description="Helical" evidence="1">
    <location>
        <begin position="145"/>
        <end position="168"/>
    </location>
</feature>
<dbReference type="OrthoDB" id="1708389at2759"/>
<keyword evidence="1" id="KW-0812">Transmembrane</keyword>
<accession>A0A9P8CB75</accession>